<dbReference type="GO" id="GO:0051216">
    <property type="term" value="P:cartilage development"/>
    <property type="evidence" value="ECO:0007669"/>
    <property type="project" value="Ensembl"/>
</dbReference>
<dbReference type="Bgee" id="ENSPTRG00000018274">
    <property type="expression patterns" value="Expressed in liver and 2 other cell types or tissues"/>
</dbReference>
<dbReference type="GO" id="GO:0042803">
    <property type="term" value="F:protein homodimerization activity"/>
    <property type="evidence" value="ECO:0007669"/>
    <property type="project" value="Ensembl"/>
</dbReference>
<dbReference type="GO" id="GO:0016525">
    <property type="term" value="P:negative regulation of angiogenesis"/>
    <property type="evidence" value="ECO:0007669"/>
    <property type="project" value="Ensembl"/>
</dbReference>
<dbReference type="eggNOG" id="ENOG502S5A0">
    <property type="taxonomic scope" value="Eukaryota"/>
</dbReference>
<comment type="subcellular location">
    <subcellularLocation>
        <location evidence="1">Secreted</location>
    </subcellularLocation>
</comment>
<comment type="similarity">
    <text evidence="2">Belongs to the IL-17 family.</text>
</comment>
<dbReference type="HOGENOM" id="CLU_118641_0_0_1"/>
<dbReference type="OMA" id="SPWDYNV"/>
<keyword evidence="8" id="KW-0395">Inflammatory response</keyword>
<evidence type="ECO:0000256" key="8">
    <source>
        <dbReference type="ARBA" id="ARBA00023198"/>
    </source>
</evidence>
<dbReference type="InterPro" id="IPR010345">
    <property type="entry name" value="IL-17_fam"/>
</dbReference>
<dbReference type="Gene3D" id="2.10.90.10">
    <property type="entry name" value="Cystine-knot cytokines"/>
    <property type="match status" value="1"/>
</dbReference>
<evidence type="ECO:0000313" key="11">
    <source>
        <dbReference type="VGNC" id="VGNC:3124"/>
    </source>
</evidence>
<dbReference type="InterPro" id="IPR029034">
    <property type="entry name" value="Cystine-knot_cytokine"/>
</dbReference>
<keyword evidence="3" id="KW-0202">Cytokine</keyword>
<evidence type="ECO:0000256" key="6">
    <source>
        <dbReference type="ARBA" id="ARBA00023157"/>
    </source>
</evidence>
<dbReference type="PaxDb" id="9598-ENSPTRP00000031224"/>
<name>H2QT65_PANTR</name>
<dbReference type="GO" id="GO:0005615">
    <property type="term" value="C:extracellular space"/>
    <property type="evidence" value="ECO:0007669"/>
    <property type="project" value="UniProtKB-KW"/>
</dbReference>
<evidence type="ECO:0000256" key="1">
    <source>
        <dbReference type="ARBA" id="ARBA00004613"/>
    </source>
</evidence>
<evidence type="ECO:0000256" key="4">
    <source>
        <dbReference type="ARBA" id="ARBA00022525"/>
    </source>
</evidence>
<dbReference type="GO" id="GO:0097400">
    <property type="term" value="P:interleukin-17-mediated signaling pathway"/>
    <property type="evidence" value="ECO:0007669"/>
    <property type="project" value="Ensembl"/>
</dbReference>
<protein>
    <submittedName>
        <fullName evidence="9">Interleukin 17F</fullName>
    </submittedName>
</protein>
<dbReference type="GO" id="GO:0032645">
    <property type="term" value="P:regulation of granulocyte macrophage colony-stimulating factor production"/>
    <property type="evidence" value="ECO:0007669"/>
    <property type="project" value="Ensembl"/>
</dbReference>
<reference evidence="9" key="3">
    <citation type="submission" date="2025-09" db="UniProtKB">
        <authorList>
            <consortium name="Ensembl"/>
        </authorList>
    </citation>
    <scope>IDENTIFICATION</scope>
</reference>
<gene>
    <name evidence="9 11" type="primary">IL17F</name>
</gene>
<dbReference type="EMBL" id="AACZ04022928">
    <property type="status" value="NOT_ANNOTATED_CDS"/>
    <property type="molecule type" value="Genomic_DNA"/>
</dbReference>
<sequence>MIAIKLTGTLIDRTQAYTGRYIHRKSFLHKASHQCNMTVKTLHGPAMVKYLLLLILGLAFLSEAAARKIPKVGHTFFQKPESCPPVPGDSMKLDIGIINENQRVSMSRNIESRSTSPWNYTVTRDPNRYPSEVVQAQCRNLGCINAQGKEDISMNSVPIQQETLVVRRKHQGCSVSFQLEKVLVTVGCTCVTPVIHHVQ</sequence>
<keyword evidence="7" id="KW-0325">Glycoprotein</keyword>
<keyword evidence="10" id="KW-1185">Reference proteome</keyword>
<dbReference type="GO" id="GO:0032761">
    <property type="term" value="P:positive regulation of lymphotoxin A production"/>
    <property type="evidence" value="ECO:0007669"/>
    <property type="project" value="Ensembl"/>
</dbReference>
<keyword evidence="6" id="KW-1015">Disulfide bond</keyword>
<dbReference type="GO" id="GO:0032663">
    <property type="term" value="P:regulation of interleukin-2 production"/>
    <property type="evidence" value="ECO:0007669"/>
    <property type="project" value="Ensembl"/>
</dbReference>
<dbReference type="FunFam" id="2.10.90.10:FF:000038">
    <property type="entry name" value="Interleukin-17A"/>
    <property type="match status" value="1"/>
</dbReference>
<dbReference type="InterPro" id="IPR020440">
    <property type="entry name" value="IL-17_chr"/>
</dbReference>
<organism evidence="9 10">
    <name type="scientific">Pan troglodytes</name>
    <name type="common">Chimpanzee</name>
    <dbReference type="NCBI Taxonomy" id="9598"/>
    <lineage>
        <taxon>Eukaryota</taxon>
        <taxon>Metazoa</taxon>
        <taxon>Chordata</taxon>
        <taxon>Craniata</taxon>
        <taxon>Vertebrata</taxon>
        <taxon>Euteleostomi</taxon>
        <taxon>Mammalia</taxon>
        <taxon>Eutheria</taxon>
        <taxon>Euarchontoglires</taxon>
        <taxon>Primates</taxon>
        <taxon>Haplorrhini</taxon>
        <taxon>Catarrhini</taxon>
        <taxon>Hominidae</taxon>
        <taxon>Pan</taxon>
    </lineage>
</organism>
<dbReference type="GO" id="GO:0019955">
    <property type="term" value="F:cytokine binding"/>
    <property type="evidence" value="ECO:0007669"/>
    <property type="project" value="Ensembl"/>
</dbReference>
<dbReference type="SUPFAM" id="SSF57501">
    <property type="entry name" value="Cystine-knot cytokines"/>
    <property type="match status" value="1"/>
</dbReference>
<keyword evidence="4" id="KW-0964">Secreted</keyword>
<dbReference type="GeneTree" id="ENSGT00940000156618"/>
<dbReference type="Pfam" id="PF06083">
    <property type="entry name" value="IL17"/>
    <property type="match status" value="1"/>
</dbReference>
<dbReference type="Ensembl" id="ENSPTRT00000033784.3">
    <property type="protein sequence ID" value="ENSPTRP00000031224.3"/>
    <property type="gene ID" value="ENSPTRG00000018274.4"/>
</dbReference>
<dbReference type="GO" id="GO:0006954">
    <property type="term" value="P:inflammatory response"/>
    <property type="evidence" value="ECO:0007669"/>
    <property type="project" value="UniProtKB-KW"/>
</dbReference>
<dbReference type="VGNC" id="VGNC:3124">
    <property type="gene designation" value="IL17F"/>
</dbReference>
<dbReference type="InParanoid" id="H2QT65"/>
<dbReference type="GO" id="GO:0032755">
    <property type="term" value="P:positive regulation of interleukin-6 production"/>
    <property type="evidence" value="ECO:0007669"/>
    <property type="project" value="Ensembl"/>
</dbReference>
<dbReference type="FunCoup" id="H2QT65">
    <property type="interactions" value="422"/>
</dbReference>
<evidence type="ECO:0000313" key="9">
    <source>
        <dbReference type="Ensembl" id="ENSPTRP00000031224.3"/>
    </source>
</evidence>
<keyword evidence="5" id="KW-0732">Signal</keyword>
<evidence type="ECO:0000256" key="2">
    <source>
        <dbReference type="ARBA" id="ARBA00007236"/>
    </source>
</evidence>
<reference evidence="9 10" key="1">
    <citation type="journal article" date="2005" name="Nature">
        <title>Initial sequence of the chimpanzee genome and comparison with the human genome.</title>
        <authorList>
            <consortium name="Chimpanzee sequencing and analysis consortium"/>
        </authorList>
    </citation>
    <scope>NUCLEOTIDE SEQUENCE [LARGE SCALE GENOMIC DNA]</scope>
</reference>
<evidence type="ECO:0000256" key="7">
    <source>
        <dbReference type="ARBA" id="ARBA00023180"/>
    </source>
</evidence>
<evidence type="ECO:0000256" key="5">
    <source>
        <dbReference type="ARBA" id="ARBA00022729"/>
    </source>
</evidence>
<dbReference type="GO" id="GO:0017015">
    <property type="term" value="P:regulation of transforming growth factor beta receptor signaling pathway"/>
    <property type="evidence" value="ECO:0007669"/>
    <property type="project" value="Ensembl"/>
</dbReference>
<proteinExistence type="inferred from homology"/>
<reference evidence="9" key="2">
    <citation type="submission" date="2025-08" db="UniProtKB">
        <authorList>
            <consortium name="Ensembl"/>
        </authorList>
    </citation>
    <scope>IDENTIFICATION</scope>
</reference>
<dbReference type="GO" id="GO:2000340">
    <property type="term" value="P:positive regulation of chemokine (C-X-C motif) ligand 1 production"/>
    <property type="evidence" value="ECO:0007669"/>
    <property type="project" value="Ensembl"/>
</dbReference>
<dbReference type="AlphaFoldDB" id="H2QT65"/>
<evidence type="ECO:0000256" key="3">
    <source>
        <dbReference type="ARBA" id="ARBA00022514"/>
    </source>
</evidence>
<dbReference type="Proteomes" id="UP000002277">
    <property type="component" value="Chromosome 6"/>
</dbReference>
<dbReference type="GO" id="GO:0005125">
    <property type="term" value="F:cytokine activity"/>
    <property type="evidence" value="ECO:0007669"/>
    <property type="project" value="UniProtKB-KW"/>
</dbReference>
<evidence type="ECO:0000313" key="10">
    <source>
        <dbReference type="Proteomes" id="UP000002277"/>
    </source>
</evidence>
<accession>H2QT65</accession>
<dbReference type="GO" id="GO:0032677">
    <property type="term" value="P:regulation of interleukin-8 production"/>
    <property type="evidence" value="ECO:0007669"/>
    <property type="project" value="Ensembl"/>
</dbReference>
<dbReference type="PRINTS" id="PR01932">
    <property type="entry name" value="INTRLEUKIN17"/>
</dbReference>